<dbReference type="EMBL" id="BQNB010014936">
    <property type="protein sequence ID" value="GJT34131.1"/>
    <property type="molecule type" value="Genomic_DNA"/>
</dbReference>
<evidence type="ECO:0000313" key="2">
    <source>
        <dbReference type="EMBL" id="GJT34131.1"/>
    </source>
</evidence>
<dbReference type="CDD" id="cd09272">
    <property type="entry name" value="RNase_HI_RT_Ty1"/>
    <property type="match status" value="1"/>
</dbReference>
<protein>
    <submittedName>
        <fullName evidence="2">Uncharacterized protein</fullName>
    </submittedName>
</protein>
<name>A0ABQ5D482_9ASTR</name>
<accession>A0ABQ5D482</accession>
<keyword evidence="3" id="KW-1185">Reference proteome</keyword>
<comment type="caution">
    <text evidence="2">The sequence shown here is derived from an EMBL/GenBank/DDBJ whole genome shotgun (WGS) entry which is preliminary data.</text>
</comment>
<proteinExistence type="predicted"/>
<feature type="region of interest" description="Disordered" evidence="1">
    <location>
        <begin position="451"/>
        <end position="526"/>
    </location>
</feature>
<reference evidence="2" key="1">
    <citation type="journal article" date="2022" name="Int. J. Mol. Sci.">
        <title>Draft Genome of Tanacetum Coccineum: Genomic Comparison of Closely Related Tanacetum-Family Plants.</title>
        <authorList>
            <person name="Yamashiro T."/>
            <person name="Shiraishi A."/>
            <person name="Nakayama K."/>
            <person name="Satake H."/>
        </authorList>
    </citation>
    <scope>NUCLEOTIDE SEQUENCE</scope>
</reference>
<gene>
    <name evidence="2" type="ORF">Tco_0924550</name>
</gene>
<evidence type="ECO:0000256" key="1">
    <source>
        <dbReference type="SAM" id="MobiDB-lite"/>
    </source>
</evidence>
<evidence type="ECO:0000313" key="3">
    <source>
        <dbReference type="Proteomes" id="UP001151760"/>
    </source>
</evidence>
<sequence length="734" mass="81319">MAVEVTDDESSDKCASCFIWKDDKKPFLIILKKFKNEEEQHLLTINSKFLRVEGFELPQEELIPIRRFIGGSYHPGSMQASKIIYGLKQASRCGTKDLMSVGIKSGVSRMIEDKLSLRQDMFCLNGGAVDWKSSKQSTTAMSATESEYIAASEAAMELVWILYDNEPELEGARHYQRRYHYVREYTILTSREVTSKDQVMLSSDNMRCTLFPLALVLSHWVFLASITSLKCVLTQEHLDAICTKYFVLEEVHPQLPSPDATMHERPTGKVGMYIRLFDYANYRIPFSTFFVSVLTHFRIPFSQLSVFGSAKFVVPANAYFSWFSGSNIVKDRAPAPSEYNVEHVNTLIAQASPFLRFLEEFLCWVVISRNYLLNKDTYPRFVYENGEGMDLNAFIRTADPRKVRIVKRPRAKNERPIVTVAKHRTVTLLSTSVVHSSRELSASVEREFAGDASVGDGRDQGFDSVAGQDTVEPSVPATEPVEAEIPRPKRSKKKRVIYDSEGLPVASHPPKRLRADYGTTGGSVTGGKSPSVLNRLLQDSRLTVEQGVSALPTLPFITSSVTASPLEEGGDRTDSVTGPSLRTIGPSARFVVLSDSSHHSGAKSADPEVDSLVRSAAPVMTEATTVATVATTVAILTDVSKDKSAPHPSVFGSSSSSEKTDRTLSLFAGRSGSGFNFGSIHAEETVCAGSKEIYVPEWTMTRGFELNDGHLCANMIDHFTPPAFFKTVRGMEHE</sequence>
<organism evidence="2 3">
    <name type="scientific">Tanacetum coccineum</name>
    <dbReference type="NCBI Taxonomy" id="301880"/>
    <lineage>
        <taxon>Eukaryota</taxon>
        <taxon>Viridiplantae</taxon>
        <taxon>Streptophyta</taxon>
        <taxon>Embryophyta</taxon>
        <taxon>Tracheophyta</taxon>
        <taxon>Spermatophyta</taxon>
        <taxon>Magnoliopsida</taxon>
        <taxon>eudicotyledons</taxon>
        <taxon>Gunneridae</taxon>
        <taxon>Pentapetalae</taxon>
        <taxon>asterids</taxon>
        <taxon>campanulids</taxon>
        <taxon>Asterales</taxon>
        <taxon>Asteraceae</taxon>
        <taxon>Asteroideae</taxon>
        <taxon>Anthemideae</taxon>
        <taxon>Anthemidinae</taxon>
        <taxon>Tanacetum</taxon>
    </lineage>
</organism>
<reference evidence="2" key="2">
    <citation type="submission" date="2022-01" db="EMBL/GenBank/DDBJ databases">
        <authorList>
            <person name="Yamashiro T."/>
            <person name="Shiraishi A."/>
            <person name="Satake H."/>
            <person name="Nakayama K."/>
        </authorList>
    </citation>
    <scope>NUCLEOTIDE SEQUENCE</scope>
</reference>
<dbReference type="Proteomes" id="UP001151760">
    <property type="component" value="Unassembled WGS sequence"/>
</dbReference>